<reference evidence="1 2" key="1">
    <citation type="journal article" date="2020" name="Phytopathology">
        <title>Genome Sequence Resources of Colletotrichum truncatum, C. plurivorum, C. musicola, and C. sojae: Four Species Pathogenic to Soybean (Glycine max).</title>
        <authorList>
            <person name="Rogerio F."/>
            <person name="Boufleur T.R."/>
            <person name="Ciampi-Guillardi M."/>
            <person name="Sukno S.A."/>
            <person name="Thon M.R."/>
            <person name="Massola Junior N.S."/>
            <person name="Baroncelli R."/>
        </authorList>
    </citation>
    <scope>NUCLEOTIDE SEQUENCE [LARGE SCALE GENOMIC DNA]</scope>
    <source>
        <strain evidence="1 2">CMES1059</strain>
    </source>
</reference>
<organism evidence="1 2">
    <name type="scientific">Colletotrichum truncatum</name>
    <name type="common">Anthracnose fungus</name>
    <name type="synonym">Colletotrichum capsici</name>
    <dbReference type="NCBI Taxonomy" id="5467"/>
    <lineage>
        <taxon>Eukaryota</taxon>
        <taxon>Fungi</taxon>
        <taxon>Dikarya</taxon>
        <taxon>Ascomycota</taxon>
        <taxon>Pezizomycotina</taxon>
        <taxon>Sordariomycetes</taxon>
        <taxon>Hypocreomycetidae</taxon>
        <taxon>Glomerellales</taxon>
        <taxon>Glomerellaceae</taxon>
        <taxon>Colletotrichum</taxon>
        <taxon>Colletotrichum truncatum species complex</taxon>
    </lineage>
</organism>
<evidence type="ECO:0000313" key="2">
    <source>
        <dbReference type="Proteomes" id="UP000805649"/>
    </source>
</evidence>
<keyword evidence="2" id="KW-1185">Reference proteome</keyword>
<keyword evidence="1" id="KW-0813">Transport</keyword>
<dbReference type="Proteomes" id="UP000805649">
    <property type="component" value="Unassembled WGS sequence"/>
</dbReference>
<sequence length="631" mass="70215">MEKPSGTGPSKTGSDLGLGFDTITVSHQESQQRCHENDKSIENVKNPFNGISKSRLLSNVSHFVEEIGQRDHIEYFRKGALAAQSPGNYSEIDELTDDDRTTLRNEVEHRWKHPPALYFTILMNSISAAVQGWDQTGSNGANLSFPQAFGISDRGDACLAAGTCERNSWIIGAINSAPYMAICLFACWLSDPINDWLGRRGAIFLGAIFSVVAPLGQALSQSWLQILICRILLGIGMGLKEVTVPVFSAENAPANIRGALVMSWQLFVAFGIMLGFSANLAFVDTGDIAWRLQLGSAMIPAVLLVFGIYFTPESPRWLLKKGRYADAYQSLLKLRGNNLLAARDLYYIHCLLQEEKVLIVSNGFDKGSFFTRCWELFSVPRIRRATQASGIIMAAQQFCGINIMSFYSSTIFEQAGASNKVALLASWGFGMAMFIFAIPALWTIDTWGRRTLLLATFPNMCWTLMAAGMAFYISMQSPAHLGVLAAFTYVFAAFYGPGEGPCAFVYSAEVFPLSHREVGMSWAVATNNFWAVIVALTWPPMVHILKPQGSFAFFAILNIACFIAIFLCMPETKQRSLEELDEVFSISTRRHASYQLKEVLPWWCKRYILQQKQAPEPKLYRFEMVENIESG</sequence>
<accession>A0ACC3YYT6</accession>
<gene>
    <name evidence="1" type="ORF">CTRU02_206831</name>
</gene>
<proteinExistence type="predicted"/>
<comment type="caution">
    <text evidence="1">The sequence shown here is derived from an EMBL/GenBank/DDBJ whole genome shotgun (WGS) entry which is preliminary data.</text>
</comment>
<keyword evidence="1" id="KW-0762">Sugar transport</keyword>
<protein>
    <submittedName>
        <fullName evidence="1">Sugar transporter</fullName>
    </submittedName>
</protein>
<name>A0ACC3YYT6_COLTU</name>
<evidence type="ECO:0000313" key="1">
    <source>
        <dbReference type="EMBL" id="KAL0937100.1"/>
    </source>
</evidence>
<dbReference type="EMBL" id="VUJX02000004">
    <property type="protein sequence ID" value="KAL0937100.1"/>
    <property type="molecule type" value="Genomic_DNA"/>
</dbReference>